<dbReference type="GO" id="GO:0006355">
    <property type="term" value="P:regulation of DNA-templated transcription"/>
    <property type="evidence" value="ECO:0007669"/>
    <property type="project" value="InterPro"/>
</dbReference>
<feature type="compositionally biased region" description="Basic residues" evidence="3">
    <location>
        <begin position="35"/>
        <end position="45"/>
    </location>
</feature>
<dbReference type="GO" id="GO:0005634">
    <property type="term" value="C:nucleus"/>
    <property type="evidence" value="ECO:0007669"/>
    <property type="project" value="UniProtKB-SubCell"/>
</dbReference>
<dbReference type="PANTHER" id="PTHR33800:SF13">
    <property type="entry name" value="OS06G0113600 PROTEIN"/>
    <property type="match status" value="1"/>
</dbReference>
<dbReference type="AlphaFoldDB" id="A0A2T7E3X0"/>
<evidence type="ECO:0000256" key="2">
    <source>
        <dbReference type="ARBA" id="ARBA00023242"/>
    </source>
</evidence>
<evidence type="ECO:0000256" key="1">
    <source>
        <dbReference type="ARBA" id="ARBA00004123"/>
    </source>
</evidence>
<evidence type="ECO:0000259" key="4">
    <source>
        <dbReference type="Pfam" id="PF03478"/>
    </source>
</evidence>
<dbReference type="Proteomes" id="UP000244336">
    <property type="component" value="Chromosome 4"/>
</dbReference>
<dbReference type="InterPro" id="IPR000637">
    <property type="entry name" value="HMGI/Y_DNA-bd_CS"/>
</dbReference>
<keyword evidence="2" id="KW-0539">Nucleus</keyword>
<dbReference type="PANTHER" id="PTHR33800">
    <property type="entry name" value="OS06G0113600 PROTEIN"/>
    <property type="match status" value="1"/>
</dbReference>
<dbReference type="InterPro" id="IPR005174">
    <property type="entry name" value="KIB1-4_b-propeller"/>
</dbReference>
<evidence type="ECO:0000256" key="3">
    <source>
        <dbReference type="SAM" id="MobiDB-lite"/>
    </source>
</evidence>
<name>A0A2T7E3X0_9POAL</name>
<comment type="subcellular location">
    <subcellularLocation>
        <location evidence="1">Nucleus</location>
    </subcellularLocation>
</comment>
<dbReference type="Gramene" id="PUZ62480">
    <property type="protein sequence ID" value="PUZ62480"/>
    <property type="gene ID" value="GQ55_4G361500"/>
</dbReference>
<accession>A0A2T7E3X0</accession>
<feature type="compositionally biased region" description="Pro residues" evidence="3">
    <location>
        <begin position="46"/>
        <end position="60"/>
    </location>
</feature>
<dbReference type="EMBL" id="CM009752">
    <property type="protein sequence ID" value="PUZ62480.1"/>
    <property type="molecule type" value="Genomic_DNA"/>
</dbReference>
<proteinExistence type="predicted"/>
<keyword evidence="6" id="KW-1185">Reference proteome</keyword>
<feature type="domain" description="KIB1-4 beta-propeller" evidence="4">
    <location>
        <begin position="175"/>
        <end position="424"/>
    </location>
</feature>
<dbReference type="Pfam" id="PF03478">
    <property type="entry name" value="Beta-prop_KIB1-4"/>
    <property type="match status" value="1"/>
</dbReference>
<protein>
    <recommendedName>
        <fullName evidence="4">KIB1-4 beta-propeller domain-containing protein</fullName>
    </recommendedName>
</protein>
<evidence type="ECO:0000313" key="6">
    <source>
        <dbReference type="Proteomes" id="UP000244336"/>
    </source>
</evidence>
<reference evidence="5 6" key="1">
    <citation type="submission" date="2018-04" db="EMBL/GenBank/DDBJ databases">
        <title>WGS assembly of Panicum hallii var. hallii HAL2.</title>
        <authorList>
            <person name="Lovell J."/>
            <person name="Jenkins J."/>
            <person name="Lowry D."/>
            <person name="Mamidi S."/>
            <person name="Sreedasyam A."/>
            <person name="Weng X."/>
            <person name="Barry K."/>
            <person name="Bonette J."/>
            <person name="Campitelli B."/>
            <person name="Daum C."/>
            <person name="Gordon S."/>
            <person name="Gould B."/>
            <person name="Lipzen A."/>
            <person name="MacQueen A."/>
            <person name="Palacio-Mejia J."/>
            <person name="Plott C."/>
            <person name="Shakirov E."/>
            <person name="Shu S."/>
            <person name="Yoshinaga Y."/>
            <person name="Zane M."/>
            <person name="Rokhsar D."/>
            <person name="Grimwood J."/>
            <person name="Schmutz J."/>
            <person name="Juenger T."/>
        </authorList>
    </citation>
    <scope>NUCLEOTIDE SEQUENCE [LARGE SCALE GENOMIC DNA]</scope>
    <source>
        <strain evidence="6">cv. HAL2</strain>
    </source>
</reference>
<feature type="region of interest" description="Disordered" evidence="3">
    <location>
        <begin position="1"/>
        <end position="64"/>
    </location>
</feature>
<evidence type="ECO:0000313" key="5">
    <source>
        <dbReference type="EMBL" id="PUZ62480.1"/>
    </source>
</evidence>
<sequence>MKASHVHQNPREEGGCETAADSCGTHRPPCPPMAGRRRGRGRPRQARPPMPPRPEEPSPLEPTNNLREVAAVERPSKKTCHGSSSTSAAMCGPDVWADLLDSLLHQIIAILSSFHDLLAFIGTCRSWRAALSSLPPAFSFNFPPLHLRPDIGDPHPHRSSVKNNLLSYCKWQLVDPAKRKFHRLAPRYLRVRRHMRYLGCSYGYLIFSDLEQCLLVDVYSGATARPPRLKSSGNHEIYHGILMAPINSPDSHLLLCSGSSMFQWQVGTSSWVEHSLDCGRILQIVLFKGEMFAMDFHERLHRIRLAAPQITMQEVPVARGEDAVAGLNAWGQDVVAGLKIKPWLVVCADALLLVELSVSRNAFFGYSATFKAFRLNFSAEPAKWVKVDNLGNNALFVSFDRRNPTFSCMNPERWGGKSNCIYGASGSADSDEAWSAVELGQLLPCTCTAMACSYRPKPIPEPNVHSSRLQSLWVLPSLVYGGGGQ</sequence>
<dbReference type="InterPro" id="IPR036047">
    <property type="entry name" value="F-box-like_dom_sf"/>
</dbReference>
<dbReference type="OrthoDB" id="616378at2759"/>
<dbReference type="PROSITE" id="PS00354">
    <property type="entry name" value="HMGI_Y"/>
    <property type="match status" value="1"/>
</dbReference>
<gene>
    <name evidence="5" type="ORF">GQ55_4G361500</name>
</gene>
<organism evidence="5 6">
    <name type="scientific">Panicum hallii var. hallii</name>
    <dbReference type="NCBI Taxonomy" id="1504633"/>
    <lineage>
        <taxon>Eukaryota</taxon>
        <taxon>Viridiplantae</taxon>
        <taxon>Streptophyta</taxon>
        <taxon>Embryophyta</taxon>
        <taxon>Tracheophyta</taxon>
        <taxon>Spermatophyta</taxon>
        <taxon>Magnoliopsida</taxon>
        <taxon>Liliopsida</taxon>
        <taxon>Poales</taxon>
        <taxon>Poaceae</taxon>
        <taxon>PACMAD clade</taxon>
        <taxon>Panicoideae</taxon>
        <taxon>Panicodae</taxon>
        <taxon>Paniceae</taxon>
        <taxon>Panicinae</taxon>
        <taxon>Panicum</taxon>
        <taxon>Panicum sect. Panicum</taxon>
    </lineage>
</organism>
<dbReference type="SUPFAM" id="SSF81383">
    <property type="entry name" value="F-box domain"/>
    <property type="match status" value="1"/>
</dbReference>